<keyword evidence="2 3" id="KW-0808">Transferase</keyword>
<dbReference type="PIRSF" id="PIRSF004553">
    <property type="entry name" value="CHP00095"/>
    <property type="match status" value="1"/>
</dbReference>
<proteinExistence type="predicted"/>
<dbReference type="CDD" id="cd02440">
    <property type="entry name" value="AdoMet_MTases"/>
    <property type="match status" value="1"/>
</dbReference>
<accession>A0A1G5VJP3</accession>
<evidence type="ECO:0000313" key="4">
    <source>
        <dbReference type="Proteomes" id="UP000199689"/>
    </source>
</evidence>
<dbReference type="EMBL" id="FMXA01000007">
    <property type="protein sequence ID" value="SDA46040.1"/>
    <property type="molecule type" value="Genomic_DNA"/>
</dbReference>
<dbReference type="PANTHER" id="PTHR43542:SF1">
    <property type="entry name" value="METHYLTRANSFERASE"/>
    <property type="match status" value="1"/>
</dbReference>
<dbReference type="GO" id="GO:0008168">
    <property type="term" value="F:methyltransferase activity"/>
    <property type="evidence" value="ECO:0007669"/>
    <property type="project" value="UniProtKB-KW"/>
</dbReference>
<dbReference type="Gene3D" id="3.40.50.150">
    <property type="entry name" value="Vaccinia Virus protein VP39"/>
    <property type="match status" value="1"/>
</dbReference>
<organism evidence="3 4">
    <name type="scientific">Allisonella histaminiformans</name>
    <dbReference type="NCBI Taxonomy" id="209880"/>
    <lineage>
        <taxon>Bacteria</taxon>
        <taxon>Bacillati</taxon>
        <taxon>Bacillota</taxon>
        <taxon>Negativicutes</taxon>
        <taxon>Veillonellales</taxon>
        <taxon>Veillonellaceae</taxon>
        <taxon>Allisonella</taxon>
    </lineage>
</organism>
<sequence length="188" mass="20732">MLRIIAGSARGTVLEAPRGRNTRPTLGSTRESIFNVLANVGIIDTRVLDIFAGTGALGLEALSRGAAEAIFIDKATGSIIRKNAKKCHVEDKVKVLGGDVMRSLASLQGQTFDYLFMDPPYDRGFINKVILALFTYQLVDENSMLIVEHTTKEPIDWNSVADKCSVWKEKKKGATVVSYLLCRRQENL</sequence>
<gene>
    <name evidence="3" type="ORF">SAMN02910343_00697</name>
</gene>
<dbReference type="GeneID" id="87755730"/>
<dbReference type="PROSITE" id="PS00092">
    <property type="entry name" value="N6_MTASE"/>
    <property type="match status" value="1"/>
</dbReference>
<dbReference type="PANTHER" id="PTHR43542">
    <property type="entry name" value="METHYLTRANSFERASE"/>
    <property type="match status" value="1"/>
</dbReference>
<dbReference type="NCBIfam" id="TIGR00095">
    <property type="entry name" value="16S rRNA (guanine(966)-N(2))-methyltransferase RsmD"/>
    <property type="match status" value="1"/>
</dbReference>
<dbReference type="STRING" id="209880.SAMN02910343_00697"/>
<protein>
    <submittedName>
        <fullName evidence="3">16S rRNA (Guanine(966)-N(2))-methyltransferase RsmD</fullName>
    </submittedName>
</protein>
<keyword evidence="1 3" id="KW-0489">Methyltransferase</keyword>
<name>A0A1G5VJP3_9FIRM</name>
<reference evidence="3 4" key="1">
    <citation type="submission" date="2016-10" db="EMBL/GenBank/DDBJ databases">
        <authorList>
            <person name="de Groot N.N."/>
        </authorList>
    </citation>
    <scope>NUCLEOTIDE SEQUENCE [LARGE SCALE GENOMIC DNA]</scope>
    <source>
        <strain evidence="3 4">DSM 15230</strain>
    </source>
</reference>
<dbReference type="SUPFAM" id="SSF53335">
    <property type="entry name" value="S-adenosyl-L-methionine-dependent methyltransferases"/>
    <property type="match status" value="1"/>
</dbReference>
<evidence type="ECO:0000313" key="3">
    <source>
        <dbReference type="EMBL" id="SDA46040.1"/>
    </source>
</evidence>
<dbReference type="GO" id="GO:0003676">
    <property type="term" value="F:nucleic acid binding"/>
    <property type="evidence" value="ECO:0007669"/>
    <property type="project" value="InterPro"/>
</dbReference>
<keyword evidence="4" id="KW-1185">Reference proteome</keyword>
<dbReference type="OrthoDB" id="9803017at2"/>
<dbReference type="AlphaFoldDB" id="A0A1G5VJP3"/>
<dbReference type="Pfam" id="PF03602">
    <property type="entry name" value="Cons_hypoth95"/>
    <property type="match status" value="1"/>
</dbReference>
<dbReference type="GO" id="GO:0031167">
    <property type="term" value="P:rRNA methylation"/>
    <property type="evidence" value="ECO:0007669"/>
    <property type="project" value="InterPro"/>
</dbReference>
<dbReference type="RefSeq" id="WP_091363900.1">
    <property type="nucleotide sequence ID" value="NZ_FMXA01000007.1"/>
</dbReference>
<dbReference type="InterPro" id="IPR029063">
    <property type="entry name" value="SAM-dependent_MTases_sf"/>
</dbReference>
<evidence type="ECO:0000256" key="2">
    <source>
        <dbReference type="ARBA" id="ARBA00022679"/>
    </source>
</evidence>
<dbReference type="InterPro" id="IPR002052">
    <property type="entry name" value="DNA_methylase_N6_adenine_CS"/>
</dbReference>
<dbReference type="Proteomes" id="UP000199689">
    <property type="component" value="Unassembled WGS sequence"/>
</dbReference>
<dbReference type="InterPro" id="IPR004398">
    <property type="entry name" value="RNA_MeTrfase_RsmD"/>
</dbReference>
<evidence type="ECO:0000256" key="1">
    <source>
        <dbReference type="ARBA" id="ARBA00022603"/>
    </source>
</evidence>